<dbReference type="PANTHER" id="PTHR16140">
    <property type="entry name" value="NON-STRUCTURAL MAINTENANCE OF CHROMOSOMES ELEMENT 4"/>
    <property type="match status" value="1"/>
</dbReference>
<dbReference type="GO" id="GO:0030915">
    <property type="term" value="C:Smc5-Smc6 complex"/>
    <property type="evidence" value="ECO:0007669"/>
    <property type="project" value="UniProtKB-UniRule"/>
</dbReference>
<dbReference type="InterPro" id="IPR029225">
    <property type="entry name" value="Nse4_Nse3-bd"/>
</dbReference>
<reference evidence="10 11" key="1">
    <citation type="submission" date="2017-12" db="EMBL/GenBank/DDBJ databases">
        <title>Genome Sequence of a Multidrug-Resistant Candida haemulonii Isolate from a Patient with Chronic Leg Ulcers in Israel.</title>
        <authorList>
            <person name="Chow N.A."/>
            <person name="Gade L."/>
            <person name="Batra D."/>
            <person name="Rowe L.A."/>
            <person name="Ben-Ami R."/>
            <person name="Loparev V.N."/>
            <person name="Litvintseva A.P."/>
        </authorList>
    </citation>
    <scope>NUCLEOTIDE SEQUENCE [LARGE SCALE GENOMIC DNA]</scope>
    <source>
        <strain evidence="10 11">B11899</strain>
    </source>
</reference>
<dbReference type="Pfam" id="PF08743">
    <property type="entry name" value="Nse4_C"/>
    <property type="match status" value="1"/>
</dbReference>
<keyword evidence="6 7" id="KW-0539">Nucleus</keyword>
<dbReference type="RefSeq" id="XP_025341658.1">
    <property type="nucleotide sequence ID" value="XM_025487850.1"/>
</dbReference>
<dbReference type="AlphaFoldDB" id="A0A2V1ASC1"/>
<name>A0A2V1ASC1_9ASCO</name>
<keyword evidence="5 7" id="KW-0234">DNA repair</keyword>
<dbReference type="STRING" id="45357.A0A2V1ASC1"/>
<dbReference type="GO" id="GO:0006281">
    <property type="term" value="P:DNA repair"/>
    <property type="evidence" value="ECO:0007669"/>
    <property type="project" value="UniProtKB-UniRule"/>
</dbReference>
<keyword evidence="3 7" id="KW-0227">DNA damage</keyword>
<proteinExistence type="inferred from homology"/>
<dbReference type="GO" id="GO:0006310">
    <property type="term" value="P:DNA recombination"/>
    <property type="evidence" value="ECO:0007669"/>
    <property type="project" value="UniProtKB-UniRule"/>
</dbReference>
<dbReference type="OrthoDB" id="361242at2759"/>
<evidence type="ECO:0000256" key="7">
    <source>
        <dbReference type="RuleBase" id="RU365071"/>
    </source>
</evidence>
<comment type="subcellular location">
    <subcellularLocation>
        <location evidence="1 7">Nucleus</location>
    </subcellularLocation>
</comment>
<dbReference type="GeneID" id="37009552"/>
<comment type="function">
    <text evidence="7">Component of the SMC5-SMC6 complex, that promotes sister chromatid alignment after DNA damage and facilitates double-stranded DNA breaks (DSBs) repair via homologous recombination between sister chromatids.</text>
</comment>
<feature type="domain" description="Nse4/EID protein Nse3/MAGE-binding" evidence="9">
    <location>
        <begin position="84"/>
        <end position="130"/>
    </location>
</feature>
<organism evidence="10 11">
    <name type="scientific">Candidozyma haemuli</name>
    <dbReference type="NCBI Taxonomy" id="45357"/>
    <lineage>
        <taxon>Eukaryota</taxon>
        <taxon>Fungi</taxon>
        <taxon>Dikarya</taxon>
        <taxon>Ascomycota</taxon>
        <taxon>Saccharomycotina</taxon>
        <taxon>Pichiomycetes</taxon>
        <taxon>Metschnikowiaceae</taxon>
        <taxon>Candidozyma</taxon>
    </lineage>
</organism>
<dbReference type="PANTHER" id="PTHR16140:SF0">
    <property type="entry name" value="NON-STRUCTURAL MAINTENANCE OF CHROMOSOMES ELEMENT 4"/>
    <property type="match status" value="1"/>
</dbReference>
<dbReference type="VEuPathDB" id="FungiDB:CXQ85_004222"/>
<feature type="domain" description="Non-structural maintenance of chromosome element 4 C-terminal" evidence="8">
    <location>
        <begin position="242"/>
        <end position="326"/>
    </location>
</feature>
<comment type="caution">
    <text evidence="10">The sequence shown here is derived from an EMBL/GenBank/DDBJ whole genome shotgun (WGS) entry which is preliminary data.</text>
</comment>
<accession>A0A2V1ASC1</accession>
<comment type="similarity">
    <text evidence="2 7">Belongs to the NSE4 family.</text>
</comment>
<dbReference type="EMBL" id="PKFO01000004">
    <property type="protein sequence ID" value="PVH20718.1"/>
    <property type="molecule type" value="Genomic_DNA"/>
</dbReference>
<evidence type="ECO:0000256" key="1">
    <source>
        <dbReference type="ARBA" id="ARBA00004123"/>
    </source>
</evidence>
<dbReference type="Proteomes" id="UP000244309">
    <property type="component" value="Unassembled WGS sequence"/>
</dbReference>
<gene>
    <name evidence="10" type="ORF">CXQ85_004222</name>
</gene>
<evidence type="ECO:0000256" key="3">
    <source>
        <dbReference type="ARBA" id="ARBA00022763"/>
    </source>
</evidence>
<sequence length="341" mass="38506">MADAESLADVANNIDDISNNLRNRGLGVISEAYEQYQKEVAKAEALAYKGEAGSMVMEKIKELESIFAKVTQNDIKDLPMFMKDSEALKKTAAFAALNAKHIRFGDYKEALTLDEFTKAAKKFMNPDYEEGSDRSLVESVNSEQSAANEVFNSYNWSKMGAMFVSLGSRVAPSQFLYGPLATQRRRVAPRTRNVDDTLGTQGKTTAQKVTVEDIHTDPEQNTSHMVRSIYRNLVEKSEDDRLNFYVFFLNPDSFAQSVENLFYISFLVRDGKIRLDSDENDVPYVEVLDDEDTVDESAAISHHIATFDYPTWHRLIAQYNITESFIPHRDVPEDEGFPASP</sequence>
<dbReference type="InterPro" id="IPR027786">
    <property type="entry name" value="Nse4/EID"/>
</dbReference>
<keyword evidence="11" id="KW-1185">Reference proteome</keyword>
<keyword evidence="4 7" id="KW-0233">DNA recombination</keyword>
<dbReference type="Pfam" id="PF15412">
    <property type="entry name" value="Nse4-Nse3_bdg"/>
    <property type="match status" value="1"/>
</dbReference>
<evidence type="ECO:0000256" key="4">
    <source>
        <dbReference type="ARBA" id="ARBA00023172"/>
    </source>
</evidence>
<evidence type="ECO:0000259" key="9">
    <source>
        <dbReference type="Pfam" id="PF15412"/>
    </source>
</evidence>
<evidence type="ECO:0000256" key="2">
    <source>
        <dbReference type="ARBA" id="ARBA00008997"/>
    </source>
</evidence>
<evidence type="ECO:0000256" key="6">
    <source>
        <dbReference type="ARBA" id="ARBA00023242"/>
    </source>
</evidence>
<comment type="subunit">
    <text evidence="7">Component of the SMC5-SMC6 complex.</text>
</comment>
<evidence type="ECO:0000259" key="8">
    <source>
        <dbReference type="Pfam" id="PF08743"/>
    </source>
</evidence>
<dbReference type="InterPro" id="IPR014854">
    <property type="entry name" value="Nse4_C"/>
</dbReference>
<evidence type="ECO:0000313" key="11">
    <source>
        <dbReference type="Proteomes" id="UP000244309"/>
    </source>
</evidence>
<protein>
    <recommendedName>
        <fullName evidence="7">Non-structural maintenance of chromosomes element 4</fullName>
    </recommendedName>
</protein>
<dbReference type="GO" id="GO:0005634">
    <property type="term" value="C:nucleus"/>
    <property type="evidence" value="ECO:0007669"/>
    <property type="project" value="UniProtKB-SubCell"/>
</dbReference>
<evidence type="ECO:0000256" key="5">
    <source>
        <dbReference type="ARBA" id="ARBA00023204"/>
    </source>
</evidence>
<evidence type="ECO:0000313" key="10">
    <source>
        <dbReference type="EMBL" id="PVH20718.1"/>
    </source>
</evidence>